<feature type="domain" description="Histidine kinase" evidence="9">
    <location>
        <begin position="241"/>
        <end position="456"/>
    </location>
</feature>
<keyword evidence="8" id="KW-1133">Transmembrane helix</keyword>
<keyword evidence="4" id="KW-0597">Phosphoprotein</keyword>
<gene>
    <name evidence="11" type="ORF">G4Y79_11390</name>
</gene>
<keyword evidence="6" id="KW-0418">Kinase</keyword>
<dbReference type="SMART" id="SM00387">
    <property type="entry name" value="HATPase_c"/>
    <property type="match status" value="1"/>
</dbReference>
<evidence type="ECO:0000313" key="11">
    <source>
        <dbReference type="EMBL" id="QPC84939.1"/>
    </source>
</evidence>
<dbReference type="InterPro" id="IPR036097">
    <property type="entry name" value="HisK_dim/P_sf"/>
</dbReference>
<dbReference type="SUPFAM" id="SSF55874">
    <property type="entry name" value="ATPase domain of HSP90 chaperone/DNA topoisomerase II/histidine kinase"/>
    <property type="match status" value="1"/>
</dbReference>
<dbReference type="InterPro" id="IPR050351">
    <property type="entry name" value="BphY/WalK/GraS-like"/>
</dbReference>
<dbReference type="EC" id="2.7.13.3" evidence="3"/>
<keyword evidence="7" id="KW-0902">Two-component regulatory system</keyword>
<dbReference type="InterPro" id="IPR003660">
    <property type="entry name" value="HAMP_dom"/>
</dbReference>
<feature type="transmembrane region" description="Helical" evidence="8">
    <location>
        <begin position="12"/>
        <end position="35"/>
    </location>
</feature>
<evidence type="ECO:0000256" key="7">
    <source>
        <dbReference type="ARBA" id="ARBA00023012"/>
    </source>
</evidence>
<dbReference type="Proteomes" id="UP000594468">
    <property type="component" value="Chromosome"/>
</dbReference>
<protein>
    <recommendedName>
        <fullName evidence="3">histidine kinase</fullName>
        <ecNumber evidence="3">2.7.13.3</ecNumber>
    </recommendedName>
</protein>
<dbReference type="AlphaFoldDB" id="A0A7S8EDG0"/>
<evidence type="ECO:0000256" key="1">
    <source>
        <dbReference type="ARBA" id="ARBA00000085"/>
    </source>
</evidence>
<feature type="transmembrane region" description="Helical" evidence="8">
    <location>
        <begin position="160"/>
        <end position="179"/>
    </location>
</feature>
<evidence type="ECO:0000256" key="8">
    <source>
        <dbReference type="SAM" id="Phobius"/>
    </source>
</evidence>
<dbReference type="KEGG" id="pmet:G4Y79_11390"/>
<evidence type="ECO:0000259" key="10">
    <source>
        <dbReference type="PROSITE" id="PS50885"/>
    </source>
</evidence>
<accession>A0A7S8EDG0</accession>
<dbReference type="PROSITE" id="PS50109">
    <property type="entry name" value="HIS_KIN"/>
    <property type="match status" value="1"/>
</dbReference>
<evidence type="ECO:0000256" key="5">
    <source>
        <dbReference type="ARBA" id="ARBA00022679"/>
    </source>
</evidence>
<dbReference type="GO" id="GO:0016036">
    <property type="term" value="P:cellular response to phosphate starvation"/>
    <property type="evidence" value="ECO:0007669"/>
    <property type="project" value="TreeGrafter"/>
</dbReference>
<dbReference type="InterPro" id="IPR003661">
    <property type="entry name" value="HisK_dim/P_dom"/>
</dbReference>
<evidence type="ECO:0000313" key="12">
    <source>
        <dbReference type="Proteomes" id="UP000594468"/>
    </source>
</evidence>
<dbReference type="FunFam" id="3.30.565.10:FF:000006">
    <property type="entry name" value="Sensor histidine kinase WalK"/>
    <property type="match status" value="1"/>
</dbReference>
<feature type="domain" description="HAMP" evidence="10">
    <location>
        <begin position="181"/>
        <end position="233"/>
    </location>
</feature>
<name>A0A7S8EDG0_9CHLR</name>
<dbReference type="SUPFAM" id="SSF47384">
    <property type="entry name" value="Homodimeric domain of signal transducing histidine kinase"/>
    <property type="match status" value="1"/>
</dbReference>
<keyword evidence="5" id="KW-0808">Transferase</keyword>
<keyword evidence="8" id="KW-0812">Transmembrane</keyword>
<dbReference type="GO" id="GO:0004721">
    <property type="term" value="F:phosphoprotein phosphatase activity"/>
    <property type="evidence" value="ECO:0007669"/>
    <property type="project" value="TreeGrafter"/>
</dbReference>
<comment type="catalytic activity">
    <reaction evidence="1">
        <text>ATP + protein L-histidine = ADP + protein N-phospho-L-histidine.</text>
        <dbReference type="EC" id="2.7.13.3"/>
    </reaction>
</comment>
<dbReference type="CDD" id="cd00082">
    <property type="entry name" value="HisKA"/>
    <property type="match status" value="1"/>
</dbReference>
<dbReference type="EMBL" id="CP062983">
    <property type="protein sequence ID" value="QPC84939.1"/>
    <property type="molecule type" value="Genomic_DNA"/>
</dbReference>
<proteinExistence type="predicted"/>
<sequence>MLRSFTLMRSLTFKWTVTLLLTSLIGVILVGIFAYRTTVTQFDRLRSEQAEAIFMENVTHYYEENGTWDGLETWLKGEPDSVGPHDYFRSPDQFALVDADGVVVVDHGPFHKGDSLPEDILTEGTPISLDGETIGIVLTAMPPPELDPTEQRYVDGTTQALIIGALGAGSTALVIGLLLSRQFLRPLTELTAAITAMRAGNLDQKVNIRTQDELGLLAQAFNEMSANLHQANQLRKQMTADIAHDLRTPLTIISGYLEAMTDGTLKPTQERFKTMSEEVLLLQRLVEDLRTLSLADAGELKLMCAAVAPREILDRVAASFQEAASSAGVMLAVEADAALPSLWIDSERMVQVLGNLVANALRHTPSGSSITLMAQEKSEQVELRVQDTGAGIVPEDLPKIFDRFYRSDPSRQTESGESGLGLAIARSIVEAHRGTITAESTLGQGTTMIIRLPAYKA</sequence>
<evidence type="ECO:0000256" key="4">
    <source>
        <dbReference type="ARBA" id="ARBA00022553"/>
    </source>
</evidence>
<dbReference type="Gene3D" id="3.30.565.10">
    <property type="entry name" value="Histidine kinase-like ATPase, C-terminal domain"/>
    <property type="match status" value="1"/>
</dbReference>
<organism evidence="11 12">
    <name type="scientific">Phototrophicus methaneseepsis</name>
    <dbReference type="NCBI Taxonomy" id="2710758"/>
    <lineage>
        <taxon>Bacteria</taxon>
        <taxon>Bacillati</taxon>
        <taxon>Chloroflexota</taxon>
        <taxon>Candidatus Thermofontia</taxon>
        <taxon>Phototrophicales</taxon>
        <taxon>Phototrophicaceae</taxon>
        <taxon>Phototrophicus</taxon>
    </lineage>
</organism>
<keyword evidence="12" id="KW-1185">Reference proteome</keyword>
<dbReference type="InterPro" id="IPR036890">
    <property type="entry name" value="HATPase_C_sf"/>
</dbReference>
<dbReference type="PANTHER" id="PTHR45453:SF1">
    <property type="entry name" value="PHOSPHATE REGULON SENSOR PROTEIN PHOR"/>
    <property type="match status" value="1"/>
</dbReference>
<comment type="subcellular location">
    <subcellularLocation>
        <location evidence="2">Membrane</location>
    </subcellularLocation>
</comment>
<dbReference type="PRINTS" id="PR00344">
    <property type="entry name" value="BCTRLSENSOR"/>
</dbReference>
<dbReference type="InterPro" id="IPR003594">
    <property type="entry name" value="HATPase_dom"/>
</dbReference>
<dbReference type="RefSeq" id="WP_195173002.1">
    <property type="nucleotide sequence ID" value="NZ_CP062983.1"/>
</dbReference>
<keyword evidence="8" id="KW-0472">Membrane</keyword>
<reference evidence="11 12" key="1">
    <citation type="submission" date="2020-02" db="EMBL/GenBank/DDBJ databases">
        <authorList>
            <person name="Zheng R.K."/>
            <person name="Sun C.M."/>
        </authorList>
    </citation>
    <scope>NUCLEOTIDE SEQUENCE [LARGE SCALE GENOMIC DNA]</scope>
    <source>
        <strain evidence="12">rifampicinis</strain>
    </source>
</reference>
<dbReference type="Gene3D" id="1.10.287.130">
    <property type="match status" value="1"/>
</dbReference>
<dbReference type="PROSITE" id="PS50885">
    <property type="entry name" value="HAMP"/>
    <property type="match status" value="1"/>
</dbReference>
<evidence type="ECO:0000259" key="9">
    <source>
        <dbReference type="PROSITE" id="PS50109"/>
    </source>
</evidence>
<dbReference type="Pfam" id="PF02518">
    <property type="entry name" value="HATPase_c"/>
    <property type="match status" value="1"/>
</dbReference>
<dbReference type="CDD" id="cd06225">
    <property type="entry name" value="HAMP"/>
    <property type="match status" value="1"/>
</dbReference>
<dbReference type="Pfam" id="PF00672">
    <property type="entry name" value="HAMP"/>
    <property type="match status" value="1"/>
</dbReference>
<dbReference type="GO" id="GO:0005886">
    <property type="term" value="C:plasma membrane"/>
    <property type="evidence" value="ECO:0007669"/>
    <property type="project" value="TreeGrafter"/>
</dbReference>
<dbReference type="SUPFAM" id="SSF158472">
    <property type="entry name" value="HAMP domain-like"/>
    <property type="match status" value="1"/>
</dbReference>
<dbReference type="InterPro" id="IPR005467">
    <property type="entry name" value="His_kinase_dom"/>
</dbReference>
<evidence type="ECO:0000256" key="3">
    <source>
        <dbReference type="ARBA" id="ARBA00012438"/>
    </source>
</evidence>
<dbReference type="SMART" id="SM00304">
    <property type="entry name" value="HAMP"/>
    <property type="match status" value="1"/>
</dbReference>
<dbReference type="Pfam" id="PF00512">
    <property type="entry name" value="HisKA"/>
    <property type="match status" value="1"/>
</dbReference>
<dbReference type="Gene3D" id="6.10.340.10">
    <property type="match status" value="1"/>
</dbReference>
<evidence type="ECO:0000256" key="6">
    <source>
        <dbReference type="ARBA" id="ARBA00022777"/>
    </source>
</evidence>
<dbReference type="SMART" id="SM00388">
    <property type="entry name" value="HisKA"/>
    <property type="match status" value="1"/>
</dbReference>
<dbReference type="PANTHER" id="PTHR45453">
    <property type="entry name" value="PHOSPHATE REGULON SENSOR PROTEIN PHOR"/>
    <property type="match status" value="1"/>
</dbReference>
<evidence type="ECO:0000256" key="2">
    <source>
        <dbReference type="ARBA" id="ARBA00004370"/>
    </source>
</evidence>
<dbReference type="GO" id="GO:0000155">
    <property type="term" value="F:phosphorelay sensor kinase activity"/>
    <property type="evidence" value="ECO:0007669"/>
    <property type="project" value="InterPro"/>
</dbReference>
<dbReference type="InterPro" id="IPR004358">
    <property type="entry name" value="Sig_transdc_His_kin-like_C"/>
</dbReference>